<dbReference type="InterPro" id="IPR036940">
    <property type="entry name" value="PI3/4_kinase_cat_sf"/>
</dbReference>
<evidence type="ECO:0000256" key="2">
    <source>
        <dbReference type="ARBA" id="ARBA00022723"/>
    </source>
</evidence>
<dbReference type="GO" id="GO:0005777">
    <property type="term" value="C:peroxisome"/>
    <property type="evidence" value="ECO:0007669"/>
    <property type="project" value="TreeGrafter"/>
</dbReference>
<dbReference type="PANTHER" id="PTHR10048">
    <property type="entry name" value="PHOSPHATIDYLINOSITOL KINASE"/>
    <property type="match status" value="1"/>
</dbReference>
<protein>
    <recommendedName>
        <fullName evidence="9">FYVE-type domain-containing protein</fullName>
    </recommendedName>
</protein>
<dbReference type="Gene3D" id="3.30.40.10">
    <property type="entry name" value="Zinc/RING finger domain, C3HC4 (zinc finger)"/>
    <property type="match status" value="1"/>
</dbReference>
<dbReference type="GO" id="GO:0034272">
    <property type="term" value="C:phosphatidylinositol 3-kinase complex, class III, type II"/>
    <property type="evidence" value="ECO:0007669"/>
    <property type="project" value="TreeGrafter"/>
</dbReference>
<evidence type="ECO:0000256" key="5">
    <source>
        <dbReference type="ARBA" id="ARBA00022833"/>
    </source>
</evidence>
<dbReference type="Gene3D" id="1.25.40.70">
    <property type="entry name" value="Phosphatidylinositol 3-kinase, accessory domain (PIK)"/>
    <property type="match status" value="1"/>
</dbReference>
<dbReference type="PROSITE" id="PS50290">
    <property type="entry name" value="PI3_4_KINASE_3"/>
    <property type="match status" value="1"/>
</dbReference>
<evidence type="ECO:0000259" key="7">
    <source>
        <dbReference type="PROSITE" id="PS50290"/>
    </source>
</evidence>
<evidence type="ECO:0000313" key="8">
    <source>
        <dbReference type="EMBL" id="QHT01239.1"/>
    </source>
</evidence>
<dbReference type="InterPro" id="IPR013083">
    <property type="entry name" value="Znf_RING/FYVE/PHD"/>
</dbReference>
<keyword evidence="5" id="KW-0862">Zinc</keyword>
<dbReference type="InterPro" id="IPR015433">
    <property type="entry name" value="PI3/4_kinase"/>
</dbReference>
<keyword evidence="2" id="KW-0479">Metal-binding</keyword>
<dbReference type="SMART" id="SM00064">
    <property type="entry name" value="FYVE"/>
    <property type="match status" value="1"/>
</dbReference>
<keyword evidence="1" id="KW-0808">Transferase</keyword>
<dbReference type="GO" id="GO:0008270">
    <property type="term" value="F:zinc ion binding"/>
    <property type="evidence" value="ECO:0007669"/>
    <property type="project" value="UniProtKB-KW"/>
</dbReference>
<dbReference type="InterPro" id="IPR000403">
    <property type="entry name" value="PI3/4_kinase_cat_dom"/>
</dbReference>
<dbReference type="GO" id="GO:0034271">
    <property type="term" value="C:phosphatidylinositol 3-kinase complex, class III, type I"/>
    <property type="evidence" value="ECO:0007669"/>
    <property type="project" value="TreeGrafter"/>
</dbReference>
<dbReference type="GO" id="GO:0000045">
    <property type="term" value="P:autophagosome assembly"/>
    <property type="evidence" value="ECO:0007669"/>
    <property type="project" value="TreeGrafter"/>
</dbReference>
<dbReference type="Pfam" id="PF00454">
    <property type="entry name" value="PI3_PI4_kinase"/>
    <property type="match status" value="1"/>
</dbReference>
<dbReference type="InterPro" id="IPR011009">
    <property type="entry name" value="Kinase-like_dom_sf"/>
</dbReference>
<dbReference type="InterPro" id="IPR011011">
    <property type="entry name" value="Znf_FYVE_PHD"/>
</dbReference>
<dbReference type="SMART" id="SM00146">
    <property type="entry name" value="PI3Kc"/>
    <property type="match status" value="1"/>
</dbReference>
<dbReference type="AlphaFoldDB" id="A0A6C0CC43"/>
<evidence type="ECO:0000259" key="6">
    <source>
        <dbReference type="PROSITE" id="PS50178"/>
    </source>
</evidence>
<organism evidence="8">
    <name type="scientific">viral metagenome</name>
    <dbReference type="NCBI Taxonomy" id="1070528"/>
    <lineage>
        <taxon>unclassified sequences</taxon>
        <taxon>metagenomes</taxon>
        <taxon>organismal metagenomes</taxon>
    </lineage>
</organism>
<keyword evidence="4" id="KW-0418">Kinase</keyword>
<dbReference type="InterPro" id="IPR042236">
    <property type="entry name" value="PI3K_accessory_sf"/>
</dbReference>
<evidence type="ECO:0008006" key="9">
    <source>
        <dbReference type="Google" id="ProtNLM"/>
    </source>
</evidence>
<keyword evidence="3" id="KW-0863">Zinc-finger</keyword>
<feature type="domain" description="FYVE-type" evidence="6">
    <location>
        <begin position="21"/>
        <end position="100"/>
    </location>
</feature>
<reference evidence="8" key="1">
    <citation type="journal article" date="2020" name="Nature">
        <title>Giant virus diversity and host interactions through global metagenomics.</title>
        <authorList>
            <person name="Schulz F."/>
            <person name="Roux S."/>
            <person name="Paez-Espino D."/>
            <person name="Jungbluth S."/>
            <person name="Walsh D.A."/>
            <person name="Denef V.J."/>
            <person name="McMahon K.D."/>
            <person name="Konstantinidis K.T."/>
            <person name="Eloe-Fadrosh E.A."/>
            <person name="Kyrpides N.C."/>
            <person name="Woyke T."/>
        </authorList>
    </citation>
    <scope>NUCLEOTIDE SEQUENCE</scope>
    <source>
        <strain evidence="8">GVMAG-M-3300020192-26</strain>
    </source>
</reference>
<feature type="domain" description="PI3K/PI4K catalytic" evidence="7">
    <location>
        <begin position="393"/>
        <end position="654"/>
    </location>
</feature>
<dbReference type="Gene3D" id="1.10.1070.11">
    <property type="entry name" value="Phosphatidylinositol 3-/4-kinase, catalytic domain"/>
    <property type="match status" value="1"/>
</dbReference>
<dbReference type="PANTHER" id="PTHR10048:SF7">
    <property type="entry name" value="PHOSPHATIDYLINOSITOL 3-KINASE CATALYTIC SUBUNIT TYPE 3"/>
    <property type="match status" value="1"/>
</dbReference>
<dbReference type="GO" id="GO:0006897">
    <property type="term" value="P:endocytosis"/>
    <property type="evidence" value="ECO:0007669"/>
    <property type="project" value="TreeGrafter"/>
</dbReference>
<dbReference type="GO" id="GO:0048015">
    <property type="term" value="P:phosphatidylinositol-mediated signaling"/>
    <property type="evidence" value="ECO:0007669"/>
    <property type="project" value="TreeGrafter"/>
</dbReference>
<dbReference type="Pfam" id="PF01363">
    <property type="entry name" value="FYVE"/>
    <property type="match status" value="1"/>
</dbReference>
<dbReference type="GO" id="GO:0005768">
    <property type="term" value="C:endosome"/>
    <property type="evidence" value="ECO:0007669"/>
    <property type="project" value="TreeGrafter"/>
</dbReference>
<dbReference type="SUPFAM" id="SSF56112">
    <property type="entry name" value="Protein kinase-like (PK-like)"/>
    <property type="match status" value="1"/>
</dbReference>
<evidence type="ECO:0000256" key="3">
    <source>
        <dbReference type="ARBA" id="ARBA00022771"/>
    </source>
</evidence>
<dbReference type="SUPFAM" id="SSF57903">
    <property type="entry name" value="FYVE/PHD zinc finger"/>
    <property type="match status" value="1"/>
</dbReference>
<sequence>MDANMYASRTIWNKNDIWVDDNMVTHCLGCNVQFNFITRKHHCRTCGNIFCSTCVSNYMVVPDFIIDKPNPNDYWNLSHYVKSLKGPKEKVCSDCFIFITGKIQSYNNIAKILDNPVSIDKIKNLSDVDVDIKSHYFDHLRNIQYYLPNHDYTQHDKKILSANASYFAGHSKYLMHLIKSINWYSKTLFISGIEKSELLNSTRNTNNIQKNSDMIMKLLSSEKHVQCSNLYCTRTCQETLSCDDCISILFTCAHVLPPDILQYVFSIISNSSDDIILNHLTFFIGLIKNNNDNKLLQTLLYNLINSSCKNIYRSFWLLNNDKKNSTNQQIMNIDLFLNLFDDELIEQMTTEYLFYAGLIENLHDPVKYLSHTFNQIKPITVPYDPSIYLLNVDLDSISIKNSYTKPVIITFETNVGHKRILFKKESIMNDVIVLNLMTICDIILKETVHQSFDAIIYPVMPLTNDSGMIELVDNSMTVHDILNSKKTILQHILETNEDKIVGHVIDKYMFSLVSYTLHSYFIGLGDRHLQNIMITDEGSIFHIDFGFILGKDSHPITFGDIKLNTGMLDVLGGQDSVKYEAYLELCADGVIVLRKYFNIFFILLCQLRNKTLDEKNIEKFILSRFQPRQSDNSVVTELLTVIRHSNDTYSDIIRDFLHYHSQEKTVQNRFGQLVNVAMSLIG</sequence>
<dbReference type="PROSITE" id="PS50178">
    <property type="entry name" value="ZF_FYVE"/>
    <property type="match status" value="1"/>
</dbReference>
<dbReference type="GO" id="GO:0000407">
    <property type="term" value="C:phagophore assembly site"/>
    <property type="evidence" value="ECO:0007669"/>
    <property type="project" value="TreeGrafter"/>
</dbReference>
<accession>A0A6C0CC43</accession>
<dbReference type="InterPro" id="IPR017455">
    <property type="entry name" value="Znf_FYVE-rel"/>
</dbReference>
<dbReference type="EMBL" id="MN739367">
    <property type="protein sequence ID" value="QHT01239.1"/>
    <property type="molecule type" value="Genomic_DNA"/>
</dbReference>
<dbReference type="InterPro" id="IPR000306">
    <property type="entry name" value="Znf_FYVE"/>
</dbReference>
<dbReference type="GO" id="GO:0016303">
    <property type="term" value="F:1-phosphatidylinositol-3-kinase activity"/>
    <property type="evidence" value="ECO:0007669"/>
    <property type="project" value="TreeGrafter"/>
</dbReference>
<proteinExistence type="predicted"/>
<name>A0A6C0CC43_9ZZZZ</name>
<dbReference type="Gene3D" id="3.30.1010.10">
    <property type="entry name" value="Phosphatidylinositol 3-kinase Catalytic Subunit, Chain A, domain 4"/>
    <property type="match status" value="1"/>
</dbReference>
<evidence type="ECO:0000256" key="1">
    <source>
        <dbReference type="ARBA" id="ARBA00022679"/>
    </source>
</evidence>
<evidence type="ECO:0000256" key="4">
    <source>
        <dbReference type="ARBA" id="ARBA00022777"/>
    </source>
</evidence>